<dbReference type="GO" id="GO:0005829">
    <property type="term" value="C:cytosol"/>
    <property type="evidence" value="ECO:0007669"/>
    <property type="project" value="TreeGrafter"/>
</dbReference>
<dbReference type="PANTHER" id="PTHR43691">
    <property type="entry name" value="URIDINE PHOSPHORYLASE"/>
    <property type="match status" value="1"/>
</dbReference>
<dbReference type="PANTHER" id="PTHR43691:SF15">
    <property type="entry name" value="PHOSPHORYLASE, PUTATIVE-RELATED"/>
    <property type="match status" value="1"/>
</dbReference>
<dbReference type="InterPro" id="IPR035994">
    <property type="entry name" value="Nucleoside_phosphorylase_sf"/>
</dbReference>
<reference evidence="2 3" key="1">
    <citation type="submission" date="2015-04" db="EMBL/GenBank/DDBJ databases">
        <title>Whole genome shotgun sequence of Flavihumibacter petaseus NBRC 106054.</title>
        <authorList>
            <person name="Miyazawa S."/>
            <person name="Hosoyama A."/>
            <person name="Hashimoto M."/>
            <person name="Noguchi M."/>
            <person name="Tsuchikane K."/>
            <person name="Ohji S."/>
            <person name="Yamazoe A."/>
            <person name="Ichikawa N."/>
            <person name="Kimura A."/>
            <person name="Fujita N."/>
        </authorList>
    </citation>
    <scope>NUCLEOTIDE SEQUENCE [LARGE SCALE GENOMIC DNA]</scope>
    <source>
        <strain evidence="2 3">NBRC 106054</strain>
    </source>
</reference>
<dbReference type="Proteomes" id="UP000033121">
    <property type="component" value="Unassembled WGS sequence"/>
</dbReference>
<dbReference type="Gene3D" id="3.40.50.1580">
    <property type="entry name" value="Nucleoside phosphorylase domain"/>
    <property type="match status" value="1"/>
</dbReference>
<dbReference type="GO" id="GO:0006218">
    <property type="term" value="P:uridine catabolic process"/>
    <property type="evidence" value="ECO:0007669"/>
    <property type="project" value="TreeGrafter"/>
</dbReference>
<evidence type="ECO:0000313" key="2">
    <source>
        <dbReference type="EMBL" id="GAO43674.1"/>
    </source>
</evidence>
<gene>
    <name evidence="2" type="ORF">FPE01S_02_07800</name>
</gene>
<dbReference type="EMBL" id="BBWV01000002">
    <property type="protein sequence ID" value="GAO43674.1"/>
    <property type="molecule type" value="Genomic_DNA"/>
</dbReference>
<name>A0A0E9N1E9_9BACT</name>
<evidence type="ECO:0000313" key="3">
    <source>
        <dbReference type="Proteomes" id="UP000033121"/>
    </source>
</evidence>
<dbReference type="InterPro" id="IPR000845">
    <property type="entry name" value="Nucleoside_phosphorylase_d"/>
</dbReference>
<dbReference type="CDD" id="cd00436">
    <property type="entry name" value="UP_TbUP-like"/>
    <property type="match status" value="1"/>
</dbReference>
<dbReference type="SUPFAM" id="SSF53167">
    <property type="entry name" value="Purine and uridine phosphorylases"/>
    <property type="match status" value="1"/>
</dbReference>
<dbReference type="GO" id="GO:0004850">
    <property type="term" value="F:uridine phosphorylase activity"/>
    <property type="evidence" value="ECO:0007669"/>
    <property type="project" value="TreeGrafter"/>
</dbReference>
<dbReference type="AlphaFoldDB" id="A0A0E9N1E9"/>
<sequence length="312" mass="34584">MYVFLYIRVTFEHKILSLNADRMIPIASSELIINQRGAIYHLDTRPEEIADTIITVGDPDRVGVVSQHFDKIDYKNQHREFVTHTGWIGNKRLSVVATGIGPDNVDIVLNELDALVNIDFATRQVHSTLKPLTIIRMGTCGSLQADIPVDGFVAGTYGLGLDNLLHYYRQDTTDGDLQLIQAFVTQTQLHSISQPYIAGAAPGLLRHFVEDFHHGITVTCPGFYGPQGRILRLGLQHPELVNRLTGFRFGPHRIANFEMETSAIYGLGKLLGHHCISLNAVVANRVSRTFSSDGQAAVLRLIQKALPVIVTL</sequence>
<protein>
    <submittedName>
        <fullName evidence="2">Putative nucleoside phosphorylase</fullName>
    </submittedName>
</protein>
<organism evidence="2 3">
    <name type="scientific">Flavihumibacter petaseus NBRC 106054</name>
    <dbReference type="NCBI Taxonomy" id="1220578"/>
    <lineage>
        <taxon>Bacteria</taxon>
        <taxon>Pseudomonadati</taxon>
        <taxon>Bacteroidota</taxon>
        <taxon>Chitinophagia</taxon>
        <taxon>Chitinophagales</taxon>
        <taxon>Chitinophagaceae</taxon>
        <taxon>Flavihumibacter</taxon>
    </lineage>
</organism>
<keyword evidence="3" id="KW-1185">Reference proteome</keyword>
<dbReference type="Pfam" id="PF01048">
    <property type="entry name" value="PNP_UDP_1"/>
    <property type="match status" value="1"/>
</dbReference>
<proteinExistence type="predicted"/>
<dbReference type="STRING" id="1220578.FPE01S_02_07800"/>
<evidence type="ECO:0000259" key="1">
    <source>
        <dbReference type="Pfam" id="PF01048"/>
    </source>
</evidence>
<accession>A0A0E9N1E9</accession>
<comment type="caution">
    <text evidence="2">The sequence shown here is derived from an EMBL/GenBank/DDBJ whole genome shotgun (WGS) entry which is preliminary data.</text>
</comment>
<feature type="domain" description="Nucleoside phosphorylase" evidence="1">
    <location>
        <begin position="53"/>
        <end position="287"/>
    </location>
</feature>